<feature type="signal peptide" evidence="1">
    <location>
        <begin position="1"/>
        <end position="19"/>
    </location>
</feature>
<dbReference type="GeneID" id="73803329"/>
<dbReference type="AlphaFoldDB" id="A0A1Q6F6F2"/>
<keyword evidence="1" id="KW-0732">Signal</keyword>
<gene>
    <name evidence="2" type="ORF">BHV66_05485</name>
</gene>
<reference evidence="2 3" key="1">
    <citation type="journal article" date="2016" name="Nat. Biotechnol.">
        <title>Measurement of bacterial replication rates in microbial communities.</title>
        <authorList>
            <person name="Brown C.T."/>
            <person name="Olm M.R."/>
            <person name="Thomas B.C."/>
            <person name="Banfield J.F."/>
        </authorList>
    </citation>
    <scope>NUCLEOTIDE SEQUENCE [LARGE SCALE GENOMIC DNA]</scope>
    <source>
        <strain evidence="2">CAG:67_53_122</strain>
    </source>
</reference>
<name>A0A1Q6F6F2_9BACT</name>
<dbReference type="Proteomes" id="UP000187417">
    <property type="component" value="Unassembled WGS sequence"/>
</dbReference>
<evidence type="ECO:0000256" key="1">
    <source>
        <dbReference type="SAM" id="SignalP"/>
    </source>
</evidence>
<evidence type="ECO:0000313" key="3">
    <source>
        <dbReference type="Proteomes" id="UP000187417"/>
    </source>
</evidence>
<organism evidence="2 3">
    <name type="scientific">Alistipes putredinis</name>
    <dbReference type="NCBI Taxonomy" id="28117"/>
    <lineage>
        <taxon>Bacteria</taxon>
        <taxon>Pseudomonadati</taxon>
        <taxon>Bacteroidota</taxon>
        <taxon>Bacteroidia</taxon>
        <taxon>Bacteroidales</taxon>
        <taxon>Rikenellaceae</taxon>
        <taxon>Alistipes</taxon>
    </lineage>
</organism>
<dbReference type="InterPro" id="IPR032265">
    <property type="entry name" value="DUF4831"/>
</dbReference>
<proteinExistence type="predicted"/>
<sequence>MKRLLWMLPLLFAGMTAAAQNQDMARLGTYMSNGEFVVGTAETVLAADITVRCEKIVCGPYARYAQKFLGLRAPLTDKTVYTVADAAIALMPGERYVTAGELPASTCRVESYEAQGADFARLQTDRLDMTETDLQTAARNAAAAIFSLRKHRLDLISGEAGENVFGAGLPVALERLDRLEQEYLELFLGRRVVTTETRRFRVTPAEGKLQQIVCRFSPDAGLLPANDLTGDIVLLQYEPQGMAVDEAGVRPTSSTIPYRIAALTRCSLIAAGQEQAAQVLPVFQFGRTIALQVPRNR</sequence>
<evidence type="ECO:0000313" key="2">
    <source>
        <dbReference type="EMBL" id="OKY94406.1"/>
    </source>
</evidence>
<comment type="caution">
    <text evidence="2">The sequence shown here is derived from an EMBL/GenBank/DDBJ whole genome shotgun (WGS) entry which is preliminary data.</text>
</comment>
<dbReference type="RefSeq" id="WP_004329078.1">
    <property type="nucleotide sequence ID" value="NZ_BAAFKT010000008.1"/>
</dbReference>
<dbReference type="STRING" id="28117.BHV66_05485"/>
<dbReference type="Pfam" id="PF16115">
    <property type="entry name" value="DUF4831"/>
    <property type="match status" value="1"/>
</dbReference>
<dbReference type="EMBL" id="MNQH01000027">
    <property type="protein sequence ID" value="OKY94406.1"/>
    <property type="molecule type" value="Genomic_DNA"/>
</dbReference>
<protein>
    <recommendedName>
        <fullName evidence="4">DUF4831 domain-containing protein</fullName>
    </recommendedName>
</protein>
<evidence type="ECO:0008006" key="4">
    <source>
        <dbReference type="Google" id="ProtNLM"/>
    </source>
</evidence>
<accession>A0A1Q6F6F2</accession>
<feature type="chain" id="PRO_5010243240" description="DUF4831 domain-containing protein" evidence="1">
    <location>
        <begin position="20"/>
        <end position="297"/>
    </location>
</feature>